<proteinExistence type="predicted"/>
<accession>A0A318NG92</accession>
<dbReference type="PANTHER" id="PTHR46825">
    <property type="entry name" value="D-ALANYL-D-ALANINE-CARBOXYPEPTIDASE/ENDOPEPTIDASE AMPH"/>
    <property type="match status" value="1"/>
</dbReference>
<dbReference type="PANTHER" id="PTHR46825:SF9">
    <property type="entry name" value="BETA-LACTAMASE-RELATED DOMAIN-CONTAINING PROTEIN"/>
    <property type="match status" value="1"/>
</dbReference>
<dbReference type="InterPro" id="IPR050491">
    <property type="entry name" value="AmpC-like"/>
</dbReference>
<keyword evidence="3" id="KW-1185">Reference proteome</keyword>
<gene>
    <name evidence="2" type="ORF">C7C45_19820</name>
</gene>
<feature type="domain" description="Beta-lactamase-related" evidence="1">
    <location>
        <begin position="17"/>
        <end position="283"/>
    </location>
</feature>
<dbReference type="InterPro" id="IPR001466">
    <property type="entry name" value="Beta-lactam-related"/>
</dbReference>
<dbReference type="RefSeq" id="WP_110565183.1">
    <property type="nucleotide sequence ID" value="NZ_PYBV01000025.1"/>
</dbReference>
<protein>
    <submittedName>
        <fullName evidence="2">Serine hydrolase</fullName>
    </submittedName>
</protein>
<dbReference type="OrthoDB" id="9809635at2"/>
<name>A0A318NG92_9ACTN</name>
<dbReference type="InterPro" id="IPR012338">
    <property type="entry name" value="Beta-lactam/transpept-like"/>
</dbReference>
<dbReference type="GO" id="GO:0016787">
    <property type="term" value="F:hydrolase activity"/>
    <property type="evidence" value="ECO:0007669"/>
    <property type="project" value="UniProtKB-KW"/>
</dbReference>
<evidence type="ECO:0000259" key="1">
    <source>
        <dbReference type="Pfam" id="PF00144"/>
    </source>
</evidence>
<reference evidence="2 3" key="1">
    <citation type="submission" date="2018-03" db="EMBL/GenBank/DDBJ databases">
        <title>Bioinformatic expansion and discovery of thiopeptide antibiotics.</title>
        <authorList>
            <person name="Schwalen C.J."/>
            <person name="Hudson G.A."/>
            <person name="Mitchell D.A."/>
        </authorList>
    </citation>
    <scope>NUCLEOTIDE SEQUENCE [LARGE SCALE GENOMIC DNA]</scope>
    <source>
        <strain evidence="2 3">NRRL 8041</strain>
    </source>
</reference>
<dbReference type="SUPFAM" id="SSF56601">
    <property type="entry name" value="beta-lactamase/transpeptidase-like"/>
    <property type="match status" value="1"/>
</dbReference>
<dbReference type="EMBL" id="PYBV01000025">
    <property type="protein sequence ID" value="PYC67886.1"/>
    <property type="molecule type" value="Genomic_DNA"/>
</dbReference>
<comment type="caution">
    <text evidence="2">The sequence shown here is derived from an EMBL/GenBank/DDBJ whole genome shotgun (WGS) entry which is preliminary data.</text>
</comment>
<dbReference type="Gene3D" id="3.40.710.10">
    <property type="entry name" value="DD-peptidase/beta-lactamase superfamily"/>
    <property type="match status" value="1"/>
</dbReference>
<dbReference type="Pfam" id="PF00144">
    <property type="entry name" value="Beta-lactamase"/>
    <property type="match status" value="1"/>
</dbReference>
<evidence type="ECO:0000313" key="2">
    <source>
        <dbReference type="EMBL" id="PYC67886.1"/>
    </source>
</evidence>
<sequence length="293" mass="32219">MVRAEILVRQDDALIVDATTQTRYQLASVSKQFTPAAVLLLVEDGTLGLDDPVGRWIDDCPNEWQGITLHHLLTHTSGLGHWRDYPMINLAEWVKPDQLRETFHRVPLRHPPGAGWSYSSPAYVLLAQAVERAAGTPYHTFLADRIFDPLGLDKTFAGAPGGRLDVARGHDAAGEPLPTWELEAVGMGAGDVWSTASDLLVRLDVLQDGRLLSEPYRTLMLTEQVRTGRGPETSGYGYGVFVGQVQGRQWWHHDGHNAGFIAFAANILESRRRIVVLSNTEATDATVLTPVVG</sequence>
<dbReference type="AlphaFoldDB" id="A0A318NG92"/>
<keyword evidence="2" id="KW-0378">Hydrolase</keyword>
<dbReference type="Proteomes" id="UP000248333">
    <property type="component" value="Unassembled WGS sequence"/>
</dbReference>
<evidence type="ECO:0000313" key="3">
    <source>
        <dbReference type="Proteomes" id="UP000248333"/>
    </source>
</evidence>
<organism evidence="2 3">
    <name type="scientific">Micromonospora arborensis</name>
    <dbReference type="NCBI Taxonomy" id="2116518"/>
    <lineage>
        <taxon>Bacteria</taxon>
        <taxon>Bacillati</taxon>
        <taxon>Actinomycetota</taxon>
        <taxon>Actinomycetes</taxon>
        <taxon>Micromonosporales</taxon>
        <taxon>Micromonosporaceae</taxon>
        <taxon>Micromonospora</taxon>
    </lineage>
</organism>